<sequence length="87" mass="10264">MEEYQRKLLEAGIEGGILMILAYLFYYQNYLLYTWYRGLPLPSKLPFIIAGILTGAAYLLYKLYKIYPEIQKHKIAEVLREEKIEGI</sequence>
<keyword evidence="1" id="KW-1133">Transmembrane helix</keyword>
<gene>
    <name evidence="2" type="ORF">K1720_09160</name>
</gene>
<evidence type="ECO:0000256" key="1">
    <source>
        <dbReference type="SAM" id="Phobius"/>
    </source>
</evidence>
<keyword evidence="1" id="KW-0812">Transmembrane</keyword>
<organism evidence="2 3">
    <name type="scientific">Thermococcus argininiproducens</name>
    <dbReference type="NCBI Taxonomy" id="2866384"/>
    <lineage>
        <taxon>Archaea</taxon>
        <taxon>Methanobacteriati</taxon>
        <taxon>Methanobacteriota</taxon>
        <taxon>Thermococci</taxon>
        <taxon>Thermococcales</taxon>
        <taxon>Thermococcaceae</taxon>
        <taxon>Thermococcus</taxon>
    </lineage>
</organism>
<dbReference type="EMBL" id="CP080572">
    <property type="protein sequence ID" value="USG99655.1"/>
    <property type="molecule type" value="Genomic_DNA"/>
</dbReference>
<keyword evidence="3" id="KW-1185">Reference proteome</keyword>
<reference evidence="2 3" key="1">
    <citation type="submission" date="2021-08" db="EMBL/GenBank/DDBJ databases">
        <title>Thermococcus onnuriiensis IOH2.</title>
        <authorList>
            <person name="Park Y.-J."/>
        </authorList>
    </citation>
    <scope>NUCLEOTIDE SEQUENCE [LARGE SCALE GENOMIC DNA]</scope>
    <source>
        <strain evidence="2 3">IOH2</strain>
    </source>
</reference>
<dbReference type="AlphaFoldDB" id="A0A9E7M962"/>
<proteinExistence type="predicted"/>
<dbReference type="KEGG" id="thei:K1720_09160"/>
<accession>A0A9E7M962</accession>
<feature type="transmembrane region" description="Helical" evidence="1">
    <location>
        <begin position="12"/>
        <end position="33"/>
    </location>
</feature>
<protein>
    <submittedName>
        <fullName evidence="2">Uncharacterized protein</fullName>
    </submittedName>
</protein>
<keyword evidence="1" id="KW-0472">Membrane</keyword>
<dbReference type="RefSeq" id="WP_251948815.1">
    <property type="nucleotide sequence ID" value="NZ_CP080572.1"/>
</dbReference>
<dbReference type="GeneID" id="72778514"/>
<dbReference type="Proteomes" id="UP001056425">
    <property type="component" value="Chromosome"/>
</dbReference>
<evidence type="ECO:0000313" key="3">
    <source>
        <dbReference type="Proteomes" id="UP001056425"/>
    </source>
</evidence>
<name>A0A9E7M962_9EURY</name>
<feature type="transmembrane region" description="Helical" evidence="1">
    <location>
        <begin position="45"/>
        <end position="64"/>
    </location>
</feature>
<evidence type="ECO:0000313" key="2">
    <source>
        <dbReference type="EMBL" id="USG99655.1"/>
    </source>
</evidence>